<dbReference type="InterPro" id="IPR033177">
    <property type="entry name" value="PSD-B"/>
</dbReference>
<keyword evidence="7 13" id="KW-0472">Membrane</keyword>
<accession>A0AAV2ASL7</accession>
<keyword evidence="9 13" id="KW-0456">Lyase</keyword>
<feature type="chain" id="PRO_5043066780" description="Phosphatidylserine decarboxylase beta chain" evidence="13">
    <location>
        <begin position="1"/>
        <end position="432"/>
    </location>
</feature>
<keyword evidence="10 13" id="KW-1208">Phospholipid metabolism</keyword>
<evidence type="ECO:0000256" key="13">
    <source>
        <dbReference type="HAMAP-Rule" id="MF_03208"/>
    </source>
</evidence>
<keyword evidence="14" id="KW-0732">Signal</keyword>
<keyword evidence="6 13" id="KW-0443">Lipid metabolism</keyword>
<feature type="modified residue" description="Pyruvic acid (Ser); by autocatalysis" evidence="13">
    <location>
        <position position="433"/>
    </location>
</feature>
<keyword evidence="13" id="KW-0496">Mitochondrion</keyword>
<dbReference type="AlphaFoldDB" id="A0AAV2ASL7"/>
<feature type="topological domain" description="Mitochondrial matrix" evidence="13">
    <location>
        <begin position="1"/>
        <end position="120"/>
    </location>
</feature>
<comment type="caution">
    <text evidence="15">The sequence shown here is derived from an EMBL/GenBank/DDBJ whole genome shotgun (WGS) entry which is preliminary data.</text>
</comment>
<feature type="signal peptide" evidence="14">
    <location>
        <begin position="1"/>
        <end position="19"/>
    </location>
</feature>
<comment type="subunit">
    <text evidence="13">Heterodimer of a large membrane-associated beta subunit and a small pyruvoyl-containing alpha subunit.</text>
</comment>
<protein>
    <recommendedName>
        <fullName evidence="13">Phosphatidylserine decarboxylase proenzyme, mitochondrial</fullName>
        <ecNumber evidence="13">4.1.1.65</ecNumber>
    </recommendedName>
    <component>
        <recommendedName>
            <fullName evidence="13">Phosphatidylserine decarboxylase beta chain</fullName>
        </recommendedName>
    </component>
    <component>
        <recommendedName>
            <fullName evidence="13">Phosphatidylserine decarboxylase alpha chain</fullName>
        </recommendedName>
    </component>
</protein>
<feature type="active site" description="Schiff-base intermediate with substrate; via pyruvic acid; for decarboxylase activity" evidence="13">
    <location>
        <position position="433"/>
    </location>
</feature>
<dbReference type="PANTHER" id="PTHR10067:SF6">
    <property type="entry name" value="PHOSPHATIDYLSERINE DECARBOXYLASE PROENZYME, MITOCHONDRIAL"/>
    <property type="match status" value="1"/>
</dbReference>
<sequence>MKSWMLAVIVACNVQLVHKSSSSQINYHNIMFTALSSPSLRNLATYNGKMPLSTNCILSPYSEITKRLLIDSSVTCHYQNYAHMSFTILQNNTSLLKKSSFSEEAWQKTRVNPLLRYIRTLKWTPIPLGLGFALLAYQQFRHVKKREAAKLASTTNPSELIATDFYVNMYTMLPLRASSRMWGWLFQLELPQPIRTPLLNMFISKYDCNIKEAVVEDINQYKSLGDFFGRNLKKEARPIQGGRCLVSPSDGKILHFGTIENGLIEQVKGITYSLKSFLGLRSLNPEYFFPPQITDEKYEKGLLTNKDNALYHCVIYLAPGDYHKFHSPAEWTVRHRRHFHGELLSVCPGIVNWIAGLFNLNERVVYSGEWEHGFFSMTAVGATNVGSIKVYFDESLHTNRKKCKKGSCEEAHFNPPIKITEKGQPFGEFNLGSTIVLIFEAPKDITFNITAGQKVKYGELISFCNPHCVS</sequence>
<dbReference type="PANTHER" id="PTHR10067">
    <property type="entry name" value="PHOSPHATIDYLSERINE DECARBOXYLASE"/>
    <property type="match status" value="1"/>
</dbReference>
<evidence type="ECO:0000256" key="1">
    <source>
        <dbReference type="ARBA" id="ARBA00005189"/>
    </source>
</evidence>
<dbReference type="NCBIfam" id="TIGR00163">
    <property type="entry name" value="PS_decarb"/>
    <property type="match status" value="1"/>
</dbReference>
<comment type="subcellular location">
    <molecule>Phosphatidylserine decarboxylase beta chain</molecule>
    <subcellularLocation>
        <location evidence="13">Mitochondrion inner membrane</location>
        <topology evidence="13">Single-pass membrane protein</topology>
        <orientation evidence="13">Intermembrane side</orientation>
    </subcellularLocation>
</comment>
<feature type="chain" id="PRO_5043066781" description="Phosphatidylserine decarboxylase alpha chain" evidence="13">
    <location>
        <begin position="433"/>
        <end position="470"/>
    </location>
</feature>
<evidence type="ECO:0000256" key="2">
    <source>
        <dbReference type="ARBA" id="ARBA00022516"/>
    </source>
</evidence>
<dbReference type="EC" id="4.1.1.65" evidence="13"/>
<evidence type="ECO:0000256" key="7">
    <source>
        <dbReference type="ARBA" id="ARBA00023136"/>
    </source>
</evidence>
<keyword evidence="13" id="KW-0865">Zymogen</keyword>
<comment type="pathway">
    <text evidence="1">Lipid metabolism.</text>
</comment>
<dbReference type="GO" id="GO:0016540">
    <property type="term" value="P:protein autoprocessing"/>
    <property type="evidence" value="ECO:0007669"/>
    <property type="project" value="UniProtKB-UniRule"/>
</dbReference>
<evidence type="ECO:0000256" key="12">
    <source>
        <dbReference type="ARBA" id="ARBA00045136"/>
    </source>
</evidence>
<keyword evidence="2 13" id="KW-0444">Lipid biosynthesis</keyword>
<feature type="chain" id="PRO_5043841866" description="Phosphatidylserine decarboxylase proenzyme, mitochondrial" evidence="14">
    <location>
        <begin position="20"/>
        <end position="470"/>
    </location>
</feature>
<dbReference type="GO" id="GO:0005743">
    <property type="term" value="C:mitochondrial inner membrane"/>
    <property type="evidence" value="ECO:0007669"/>
    <property type="project" value="UniProtKB-SubCell"/>
</dbReference>
<evidence type="ECO:0000256" key="10">
    <source>
        <dbReference type="ARBA" id="ARBA00023264"/>
    </source>
</evidence>
<evidence type="ECO:0000256" key="6">
    <source>
        <dbReference type="ARBA" id="ARBA00023098"/>
    </source>
</evidence>
<comment type="catalytic activity">
    <reaction evidence="13">
        <text>a 1,2-diacyl-sn-glycero-3-phospho-L-serine + H(+) = a 1,2-diacyl-sn-glycero-3-phosphoethanolamine + CO2</text>
        <dbReference type="Rhea" id="RHEA:20828"/>
        <dbReference type="ChEBI" id="CHEBI:15378"/>
        <dbReference type="ChEBI" id="CHEBI:16526"/>
        <dbReference type="ChEBI" id="CHEBI:57262"/>
        <dbReference type="ChEBI" id="CHEBI:64612"/>
        <dbReference type="EC" id="4.1.1.65"/>
    </reaction>
</comment>
<organism evidence="15 16">
    <name type="scientific">Larinioides sclopetarius</name>
    <dbReference type="NCBI Taxonomy" id="280406"/>
    <lineage>
        <taxon>Eukaryota</taxon>
        <taxon>Metazoa</taxon>
        <taxon>Ecdysozoa</taxon>
        <taxon>Arthropoda</taxon>
        <taxon>Chelicerata</taxon>
        <taxon>Arachnida</taxon>
        <taxon>Araneae</taxon>
        <taxon>Araneomorphae</taxon>
        <taxon>Entelegynae</taxon>
        <taxon>Araneoidea</taxon>
        <taxon>Araneidae</taxon>
        <taxon>Larinioides</taxon>
    </lineage>
</organism>
<keyword evidence="11 13" id="KW-0670">Pyruvate</keyword>
<feature type="topological domain" description="Mitochondrial intermembrane" evidence="13">
    <location>
        <begin position="140"/>
        <end position="470"/>
    </location>
</feature>
<evidence type="ECO:0000313" key="15">
    <source>
        <dbReference type="EMBL" id="CAL1287006.1"/>
    </source>
</evidence>
<keyword evidence="8 13" id="KW-0594">Phospholipid biosynthesis</keyword>
<evidence type="ECO:0000256" key="4">
    <source>
        <dbReference type="ARBA" id="ARBA00022793"/>
    </source>
</evidence>
<evidence type="ECO:0000256" key="3">
    <source>
        <dbReference type="ARBA" id="ARBA00022692"/>
    </source>
</evidence>
<gene>
    <name evidence="15" type="ORF">LARSCL_LOCUS14570</name>
</gene>
<feature type="active site" description="Charge relay system; for autoendoproteolytic cleavage activity" evidence="13">
    <location>
        <position position="250"/>
    </location>
</feature>
<dbReference type="EMBL" id="CAXIEN010000211">
    <property type="protein sequence ID" value="CAL1287006.1"/>
    <property type="molecule type" value="Genomic_DNA"/>
</dbReference>
<keyword evidence="3 13" id="KW-0812">Transmembrane</keyword>
<dbReference type="InterPro" id="IPR033661">
    <property type="entry name" value="PSD_type1_euk"/>
</dbReference>
<evidence type="ECO:0000256" key="9">
    <source>
        <dbReference type="ARBA" id="ARBA00023239"/>
    </source>
</evidence>
<dbReference type="HAMAP" id="MF_03208">
    <property type="entry name" value="PS_decarb_PSD_B_type1_euk"/>
    <property type="match status" value="1"/>
</dbReference>
<dbReference type="GO" id="GO:0004609">
    <property type="term" value="F:phosphatidylserine decarboxylase activity"/>
    <property type="evidence" value="ECO:0007669"/>
    <property type="project" value="UniProtKB-UniRule"/>
</dbReference>
<evidence type="ECO:0000256" key="5">
    <source>
        <dbReference type="ARBA" id="ARBA00022989"/>
    </source>
</evidence>
<comment type="subcellular location">
    <molecule>Phosphatidylserine decarboxylase alpha chain</molecule>
    <subcellularLocation>
        <location evidence="13">Mitochondrion inner membrane</location>
        <topology evidence="13">Peripheral membrane protein</topology>
        <orientation evidence="13">Intermembrane side</orientation>
    </subcellularLocation>
    <text evidence="13">Anchored to the mitochondrial inner membrane through its interaction with the integral membrane beta chain.</text>
</comment>
<comment type="pathway">
    <text evidence="13">Phospholipid metabolism; phosphatidylethanolamine biosynthesis; phosphatidylethanolamine from CDP-diacylglycerol: step 2/2.</text>
</comment>
<evidence type="ECO:0000256" key="8">
    <source>
        <dbReference type="ARBA" id="ARBA00023209"/>
    </source>
</evidence>
<proteinExistence type="inferred from homology"/>
<dbReference type="GO" id="GO:0006646">
    <property type="term" value="P:phosphatidylethanolamine biosynthetic process"/>
    <property type="evidence" value="ECO:0007669"/>
    <property type="project" value="UniProtKB-UniRule"/>
</dbReference>
<dbReference type="InterPro" id="IPR003817">
    <property type="entry name" value="PS_Dcarbxylase"/>
</dbReference>
<feature type="active site" description="Charge relay system; for autoendoproteolytic cleavage activity" evidence="13">
    <location>
        <position position="326"/>
    </location>
</feature>
<feature type="site" description="Cleavage (non-hydrolytic); by autocatalysis" evidence="13">
    <location>
        <begin position="432"/>
        <end position="433"/>
    </location>
</feature>
<evidence type="ECO:0000256" key="14">
    <source>
        <dbReference type="SAM" id="SignalP"/>
    </source>
</evidence>
<keyword evidence="5 13" id="KW-1133">Transmembrane helix</keyword>
<keyword evidence="4 13" id="KW-0210">Decarboxylase</keyword>
<dbReference type="Pfam" id="PF02666">
    <property type="entry name" value="PS_Dcarbxylase"/>
    <property type="match status" value="1"/>
</dbReference>
<dbReference type="Proteomes" id="UP001497382">
    <property type="component" value="Unassembled WGS sequence"/>
</dbReference>
<comment type="cofactor">
    <cofactor evidence="13">
        <name>pyruvate</name>
        <dbReference type="ChEBI" id="CHEBI:15361"/>
    </cofactor>
    <text evidence="13">Binds 1 pyruvoyl group covalently per subunit.</text>
</comment>
<comment type="similarity">
    <text evidence="13">Belongs to the phosphatidylserine decarboxylase family. PSD-B subfamily. Eukaryotic type I sub-subfamily.</text>
</comment>
<keyword evidence="13" id="KW-0999">Mitochondrion inner membrane</keyword>
<name>A0AAV2ASL7_9ARAC</name>
<comment type="function">
    <text evidence="12">Catalyzes the formation of phosphatidylethanolamine (PtdEtn) from phosphatidylserine (PtdSer). Plays a central role in phospholipid metabolism and in the interorganelle trafficking of phosphatidylserine. May be involved in lipid droplet biogenesis at the endoplasmic reticulum membrane.</text>
</comment>
<feature type="active site" description="Charge relay system; for autoendoproteolytic cleavage activity" evidence="13">
    <location>
        <position position="433"/>
    </location>
</feature>
<evidence type="ECO:0000256" key="11">
    <source>
        <dbReference type="ARBA" id="ARBA00023317"/>
    </source>
</evidence>
<comment type="PTM">
    <text evidence="13">Is synthesized initially as an inactive proenzyme. Formation of the active enzyme involves a self-maturation process in which the active site pyruvoyl group is generated from an internal serine residue via an autocatalytic post-translational modification. Two non-identical subunits are generated from the proenzyme in this reaction, and the pyruvate is formed at the N-terminus of the alpha chain, which is derived from the carboxyl end of the proenzyme. The autoendoproteolytic cleavage occurs by a canonical serine protease mechanism, in which the side chain hydroxyl group of the serine supplies its oxygen atom to form the C-terminus of the beta chain, while the remainder of the serine residue undergoes an oxidative deamination to produce ammonia and the pyruvoyl prosthetic group on the alpha chain. During this reaction, the Ser that is part of the protease active site of the proenzyme becomes the pyruvoyl prosthetic group, which constitutes an essential element of the active site of the mature decarboxylase.</text>
</comment>
<keyword evidence="16" id="KW-1185">Reference proteome</keyword>
<evidence type="ECO:0000313" key="16">
    <source>
        <dbReference type="Proteomes" id="UP001497382"/>
    </source>
</evidence>
<reference evidence="15 16" key="1">
    <citation type="submission" date="2024-04" db="EMBL/GenBank/DDBJ databases">
        <authorList>
            <person name="Rising A."/>
            <person name="Reimegard J."/>
            <person name="Sonavane S."/>
            <person name="Akerstrom W."/>
            <person name="Nylinder S."/>
            <person name="Hedman E."/>
            <person name="Kallberg Y."/>
        </authorList>
    </citation>
    <scope>NUCLEOTIDE SEQUENCE [LARGE SCALE GENOMIC DNA]</scope>
</reference>